<gene>
    <name evidence="9" type="ORF">D7024_08275</name>
</gene>
<keyword evidence="6 7" id="KW-0472">Membrane</keyword>
<evidence type="ECO:0000256" key="2">
    <source>
        <dbReference type="ARBA" id="ARBA00006464"/>
    </source>
</evidence>
<organism evidence="9 10">
    <name type="scientific">Desulfofundulus salinus</name>
    <dbReference type="NCBI Taxonomy" id="2419843"/>
    <lineage>
        <taxon>Bacteria</taxon>
        <taxon>Bacillati</taxon>
        <taxon>Bacillota</taxon>
        <taxon>Clostridia</taxon>
        <taxon>Eubacteriales</taxon>
        <taxon>Peptococcaceae</taxon>
        <taxon>Desulfofundulus</taxon>
    </lineage>
</organism>
<evidence type="ECO:0000256" key="4">
    <source>
        <dbReference type="ARBA" id="ARBA00022692"/>
    </source>
</evidence>
<feature type="transmembrane region" description="Helical" evidence="7">
    <location>
        <begin position="259"/>
        <end position="282"/>
    </location>
</feature>
<comment type="similarity">
    <text evidence="2">Belongs to the bacterial sugar transferase family.</text>
</comment>
<dbReference type="OrthoDB" id="9808602at2"/>
<dbReference type="Proteomes" id="UP000271256">
    <property type="component" value="Unassembled WGS sequence"/>
</dbReference>
<evidence type="ECO:0000256" key="5">
    <source>
        <dbReference type="ARBA" id="ARBA00022989"/>
    </source>
</evidence>
<reference evidence="9 10" key="1">
    <citation type="submission" date="2018-10" db="EMBL/GenBank/DDBJ databases">
        <authorList>
            <person name="Grouzdev D.S."/>
            <person name="Krutkina M.S."/>
            <person name="Tourova T.P."/>
            <person name="Nazina T.N."/>
        </authorList>
    </citation>
    <scope>NUCLEOTIDE SEQUENCE [LARGE SCALE GENOMIC DNA]</scope>
    <source>
        <strain evidence="9 10">435</strain>
    </source>
</reference>
<dbReference type="GO" id="GO:0016020">
    <property type="term" value="C:membrane"/>
    <property type="evidence" value="ECO:0007669"/>
    <property type="project" value="UniProtKB-SubCell"/>
</dbReference>
<proteinExistence type="inferred from homology"/>
<evidence type="ECO:0000256" key="6">
    <source>
        <dbReference type="ARBA" id="ARBA00023136"/>
    </source>
</evidence>
<keyword evidence="5 7" id="KW-1133">Transmembrane helix</keyword>
<dbReference type="InterPro" id="IPR003362">
    <property type="entry name" value="Bact_transf"/>
</dbReference>
<evidence type="ECO:0000256" key="7">
    <source>
        <dbReference type="SAM" id="Phobius"/>
    </source>
</evidence>
<feature type="domain" description="Bacterial sugar transferase" evidence="8">
    <location>
        <begin position="254"/>
        <end position="434"/>
    </location>
</feature>
<keyword evidence="3 9" id="KW-0808">Transferase</keyword>
<dbReference type="NCBIfam" id="TIGR03025">
    <property type="entry name" value="EPS_sugtrans"/>
    <property type="match status" value="1"/>
</dbReference>
<dbReference type="GO" id="GO:0016780">
    <property type="term" value="F:phosphotransferase activity, for other substituted phosphate groups"/>
    <property type="evidence" value="ECO:0007669"/>
    <property type="project" value="TreeGrafter"/>
</dbReference>
<evidence type="ECO:0000256" key="3">
    <source>
        <dbReference type="ARBA" id="ARBA00022679"/>
    </source>
</evidence>
<comment type="caution">
    <text evidence="9">The sequence shown here is derived from an EMBL/GenBank/DDBJ whole genome shotgun (WGS) entry which is preliminary data.</text>
</comment>
<dbReference type="EMBL" id="RBWE01000001">
    <property type="protein sequence ID" value="RKO66941.1"/>
    <property type="molecule type" value="Genomic_DNA"/>
</dbReference>
<keyword evidence="4 7" id="KW-0812">Transmembrane</keyword>
<dbReference type="PANTHER" id="PTHR30576:SF0">
    <property type="entry name" value="UNDECAPRENYL-PHOSPHATE N-ACETYLGALACTOSAMINYL 1-PHOSPHATE TRANSFERASE-RELATED"/>
    <property type="match status" value="1"/>
</dbReference>
<evidence type="ECO:0000259" key="8">
    <source>
        <dbReference type="Pfam" id="PF02397"/>
    </source>
</evidence>
<accession>A0A494WV91</accession>
<name>A0A494WV91_9FIRM</name>
<dbReference type="Pfam" id="PF02397">
    <property type="entry name" value="Bac_transf"/>
    <property type="match status" value="1"/>
</dbReference>
<evidence type="ECO:0000313" key="9">
    <source>
        <dbReference type="EMBL" id="RKO66941.1"/>
    </source>
</evidence>
<dbReference type="PANTHER" id="PTHR30576">
    <property type="entry name" value="COLANIC BIOSYNTHESIS UDP-GLUCOSE LIPID CARRIER TRANSFERASE"/>
    <property type="match status" value="1"/>
</dbReference>
<dbReference type="RefSeq" id="WP_121451359.1">
    <property type="nucleotide sequence ID" value="NZ_RBWE01000001.1"/>
</dbReference>
<dbReference type="InterPro" id="IPR017475">
    <property type="entry name" value="EPS_sugar_tfrase"/>
</dbReference>
<feature type="transmembrane region" description="Helical" evidence="7">
    <location>
        <begin position="12"/>
        <end position="33"/>
    </location>
</feature>
<comment type="subcellular location">
    <subcellularLocation>
        <location evidence="1">Membrane</location>
        <topology evidence="1">Multi-pass membrane protein</topology>
    </subcellularLocation>
</comment>
<protein>
    <submittedName>
        <fullName evidence="9">Sugar transferase</fullName>
    </submittedName>
</protein>
<feature type="transmembrane region" description="Helical" evidence="7">
    <location>
        <begin position="53"/>
        <end position="70"/>
    </location>
</feature>
<evidence type="ECO:0000313" key="10">
    <source>
        <dbReference type="Proteomes" id="UP000271256"/>
    </source>
</evidence>
<feature type="transmembrane region" description="Helical" evidence="7">
    <location>
        <begin position="108"/>
        <end position="127"/>
    </location>
</feature>
<dbReference type="AlphaFoldDB" id="A0A494WV91"/>
<feature type="transmembrane region" description="Helical" evidence="7">
    <location>
        <begin position="82"/>
        <end position="102"/>
    </location>
</feature>
<evidence type="ECO:0000256" key="1">
    <source>
        <dbReference type="ARBA" id="ARBA00004141"/>
    </source>
</evidence>
<sequence>MFRSRAFKSIFPYLLAVGDLVLVLAGFLAAFLIRFSGPAPAINWEPFLKVAPWVALVTVILFAGLDLYHLHHNGFASLLRGVVTGIFGVLVATMALTFWFRGFAFPRSVLLLAALLQVVMVCAWRYLSWHFEKQLYGRRKLLVVGPPQEAAKVLGKLFDLPRGWFEVRRVLAPEDLSALTSLLHQVDAVLVVPSLSREDKAVVLSKCLQARREAYVVPDLYDIMLSRSNMLQINDLPVVEVQDIRLTWLQRATKRALDLVLAGLGLVLGLPLLVGCALAVAATSSGPVFYVQERVGYRGRPFLLYKFRTMIRDAEKLTGPVLAHEKDPRITPVGRILRATRLDELPQLINVVKGDMSIVGPRPERPFFVDQFASEIPDYHYRHLVKPGLTGLAQIYGKYTTSAEDKLRYDLYYIRNYSLWLDLKIILQTIPVALGGEGAQGQRKDTDPEKRAAIHALVNGQQEVAAAEDSSKQLAR</sequence>
<keyword evidence="10" id="KW-1185">Reference proteome</keyword>